<comment type="catalytic activity">
    <reaction evidence="1 9 11">
        <text>Hydrolyzes single-stranded DNA or mismatched double-stranded DNA and polynucleotides, releasing free uracil.</text>
        <dbReference type="EC" id="3.2.2.27"/>
    </reaction>
</comment>
<dbReference type="Gene3D" id="3.40.470.10">
    <property type="entry name" value="Uracil-DNA glycosylase-like domain"/>
    <property type="match status" value="1"/>
</dbReference>
<keyword evidence="8 9" id="KW-0234">DNA repair</keyword>
<dbReference type="NCBIfam" id="NF003592">
    <property type="entry name" value="PRK05254.1-5"/>
    <property type="match status" value="1"/>
</dbReference>
<dbReference type="PROSITE" id="PS00130">
    <property type="entry name" value="U_DNA_GLYCOSYLASE"/>
    <property type="match status" value="1"/>
</dbReference>
<evidence type="ECO:0000256" key="11">
    <source>
        <dbReference type="RuleBase" id="RU003780"/>
    </source>
</evidence>
<dbReference type="NCBIfam" id="NF003591">
    <property type="entry name" value="PRK05254.1-4"/>
    <property type="match status" value="1"/>
</dbReference>
<dbReference type="PANTHER" id="PTHR11264">
    <property type="entry name" value="URACIL-DNA GLYCOSYLASE"/>
    <property type="match status" value="1"/>
</dbReference>
<dbReference type="NCBIfam" id="NF003588">
    <property type="entry name" value="PRK05254.1-1"/>
    <property type="match status" value="1"/>
</dbReference>
<comment type="similarity">
    <text evidence="3 9 11">Belongs to the uracil-DNA glycosylase (UDG) superfamily. UNG family.</text>
</comment>
<dbReference type="SUPFAM" id="SSF52141">
    <property type="entry name" value="Uracil-DNA glycosylase-like"/>
    <property type="match status" value="1"/>
</dbReference>
<dbReference type="Pfam" id="PF03167">
    <property type="entry name" value="UDG"/>
    <property type="match status" value="1"/>
</dbReference>
<evidence type="ECO:0000256" key="6">
    <source>
        <dbReference type="ARBA" id="ARBA00022763"/>
    </source>
</evidence>
<comment type="function">
    <text evidence="2 9 11">Excises uracil residues from the DNA which can arise as a result of misincorporation of dUMP residues by DNA polymerase or due to deamination of cytosine.</text>
</comment>
<proteinExistence type="inferred from homology"/>
<evidence type="ECO:0000256" key="2">
    <source>
        <dbReference type="ARBA" id="ARBA00002631"/>
    </source>
</evidence>
<dbReference type="GO" id="GO:0097510">
    <property type="term" value="P:base-excision repair, AP site formation via deaminated base removal"/>
    <property type="evidence" value="ECO:0007669"/>
    <property type="project" value="TreeGrafter"/>
</dbReference>
<keyword evidence="9" id="KW-0963">Cytoplasm</keyword>
<sequence>MYHFFKGTAKESLQVFHAFCMLKKTGGNRMKQIIHNSWQELLAPEFAKDYYQNLRHFLKEEYQHQTIYPDMYHIFEALELTPYEKVKVVILGQDPYHGPNQAHGLSFSVQPGVKTPPSLVNIYKELKSDLGIEPVEHGYLESWAKQGVLLLNTVLTVRGGQAYSHRGQGWEQLTDAIIRKLNERQQPIVFILWGKPAQAKAAMIDAHRHIILTAPHPSPLSAHRGFFGSKPFSKTNDALLALGETPINWQLPQTV</sequence>
<dbReference type="SMART" id="SM00987">
    <property type="entry name" value="UreE_C"/>
    <property type="match status" value="1"/>
</dbReference>
<keyword evidence="7 9" id="KW-0378">Hydrolase</keyword>
<feature type="active site" description="Proton acceptor" evidence="9 10">
    <location>
        <position position="94"/>
    </location>
</feature>
<dbReference type="CDD" id="cd10027">
    <property type="entry name" value="UDG-F1-like"/>
    <property type="match status" value="1"/>
</dbReference>
<dbReference type="InterPro" id="IPR018085">
    <property type="entry name" value="Ura-DNA_Glyclase_AS"/>
</dbReference>
<dbReference type="EC" id="3.2.2.27" evidence="4 9"/>
<dbReference type="InterPro" id="IPR002043">
    <property type="entry name" value="UDG_fam1"/>
</dbReference>
<dbReference type="STRING" id="214095.RU97_GL002006"/>
<dbReference type="GO" id="GO:0005737">
    <property type="term" value="C:cytoplasm"/>
    <property type="evidence" value="ECO:0007669"/>
    <property type="project" value="UniProtKB-SubCell"/>
</dbReference>
<name>A0A1L8RFR1_9ENTE</name>
<dbReference type="PANTHER" id="PTHR11264:SF0">
    <property type="entry name" value="URACIL-DNA GLYCOSYLASE"/>
    <property type="match status" value="1"/>
</dbReference>
<evidence type="ECO:0000256" key="1">
    <source>
        <dbReference type="ARBA" id="ARBA00001400"/>
    </source>
</evidence>
<evidence type="ECO:0000256" key="10">
    <source>
        <dbReference type="PROSITE-ProRule" id="PRU10072"/>
    </source>
</evidence>
<dbReference type="InterPro" id="IPR005122">
    <property type="entry name" value="Uracil-DNA_glycosylase-like"/>
</dbReference>
<dbReference type="EMBL" id="JXKH01000004">
    <property type="protein sequence ID" value="OJG18609.1"/>
    <property type="molecule type" value="Genomic_DNA"/>
</dbReference>
<dbReference type="FunFam" id="3.40.470.10:FF:000001">
    <property type="entry name" value="Uracil-DNA glycosylase"/>
    <property type="match status" value="1"/>
</dbReference>
<reference evidence="13 14" key="1">
    <citation type="submission" date="2014-12" db="EMBL/GenBank/DDBJ databases">
        <title>Draft genome sequences of 29 type strains of Enterococci.</title>
        <authorList>
            <person name="Zhong Z."/>
            <person name="Sun Z."/>
            <person name="Liu W."/>
            <person name="Zhang W."/>
            <person name="Zhang H."/>
        </authorList>
    </citation>
    <scope>NUCLEOTIDE SEQUENCE [LARGE SCALE GENOMIC DNA]</scope>
    <source>
        <strain evidence="13 14">DSM 17029</strain>
    </source>
</reference>
<dbReference type="GO" id="GO:0004844">
    <property type="term" value="F:uracil DNA N-glycosylase activity"/>
    <property type="evidence" value="ECO:0007669"/>
    <property type="project" value="UniProtKB-UniRule"/>
</dbReference>
<evidence type="ECO:0000256" key="4">
    <source>
        <dbReference type="ARBA" id="ARBA00012030"/>
    </source>
</evidence>
<dbReference type="NCBIfam" id="NF003589">
    <property type="entry name" value="PRK05254.1-2"/>
    <property type="match status" value="1"/>
</dbReference>
<dbReference type="AlphaFoldDB" id="A0A1L8RFR1"/>
<evidence type="ECO:0000313" key="14">
    <source>
        <dbReference type="Proteomes" id="UP000181884"/>
    </source>
</evidence>
<comment type="caution">
    <text evidence="13">The sequence shown here is derived from an EMBL/GenBank/DDBJ whole genome shotgun (WGS) entry which is preliminary data.</text>
</comment>
<dbReference type="NCBIfam" id="TIGR00628">
    <property type="entry name" value="ung"/>
    <property type="match status" value="1"/>
</dbReference>
<evidence type="ECO:0000256" key="3">
    <source>
        <dbReference type="ARBA" id="ARBA00008184"/>
    </source>
</evidence>
<comment type="subcellular location">
    <subcellularLocation>
        <location evidence="9">Cytoplasm</location>
    </subcellularLocation>
</comment>
<gene>
    <name evidence="9" type="primary">ung</name>
    <name evidence="13" type="ORF">RU97_GL002006</name>
</gene>
<evidence type="ECO:0000313" key="13">
    <source>
        <dbReference type="EMBL" id="OJG18609.1"/>
    </source>
</evidence>
<dbReference type="InterPro" id="IPR036895">
    <property type="entry name" value="Uracil-DNA_glycosylase-like_sf"/>
</dbReference>
<evidence type="ECO:0000256" key="7">
    <source>
        <dbReference type="ARBA" id="ARBA00022801"/>
    </source>
</evidence>
<organism evidence="13 14">
    <name type="scientific">Enterococcus canis</name>
    <dbReference type="NCBI Taxonomy" id="214095"/>
    <lineage>
        <taxon>Bacteria</taxon>
        <taxon>Bacillati</taxon>
        <taxon>Bacillota</taxon>
        <taxon>Bacilli</taxon>
        <taxon>Lactobacillales</taxon>
        <taxon>Enterococcaceae</taxon>
        <taxon>Enterococcus</taxon>
    </lineage>
</organism>
<protein>
    <recommendedName>
        <fullName evidence="5 9">Uracil-DNA glycosylase</fullName>
        <shortName evidence="9">UDG</shortName>
        <ecNumber evidence="4 9">3.2.2.27</ecNumber>
    </recommendedName>
</protein>
<evidence type="ECO:0000256" key="8">
    <source>
        <dbReference type="ARBA" id="ARBA00023204"/>
    </source>
</evidence>
<dbReference type="SMART" id="SM00986">
    <property type="entry name" value="UDG"/>
    <property type="match status" value="1"/>
</dbReference>
<dbReference type="HAMAP" id="MF_00148">
    <property type="entry name" value="UDG"/>
    <property type="match status" value="1"/>
</dbReference>
<feature type="domain" description="Uracil-DNA glycosylase-like" evidence="12">
    <location>
        <begin position="79"/>
        <end position="239"/>
    </location>
</feature>
<evidence type="ECO:0000259" key="12">
    <source>
        <dbReference type="SMART" id="SM00986"/>
    </source>
</evidence>
<dbReference type="Proteomes" id="UP000181884">
    <property type="component" value="Unassembled WGS sequence"/>
</dbReference>
<evidence type="ECO:0000256" key="9">
    <source>
        <dbReference type="HAMAP-Rule" id="MF_00148"/>
    </source>
</evidence>
<evidence type="ECO:0000256" key="5">
    <source>
        <dbReference type="ARBA" id="ARBA00018429"/>
    </source>
</evidence>
<keyword evidence="6 9" id="KW-0227">DNA damage</keyword>
<accession>A0A1L8RFR1</accession>
<keyword evidence="14" id="KW-1185">Reference proteome</keyword>